<gene>
    <name evidence="5" type="ORF">METZ01_LOCUS88308</name>
</gene>
<dbReference type="PANTHER" id="PTHR10314">
    <property type="entry name" value="CYSTATHIONINE BETA-SYNTHASE"/>
    <property type="match status" value="1"/>
</dbReference>
<evidence type="ECO:0000256" key="2">
    <source>
        <dbReference type="ARBA" id="ARBA00007103"/>
    </source>
</evidence>
<evidence type="ECO:0000256" key="1">
    <source>
        <dbReference type="ARBA" id="ARBA00001933"/>
    </source>
</evidence>
<reference evidence="5" key="1">
    <citation type="submission" date="2018-05" db="EMBL/GenBank/DDBJ databases">
        <authorList>
            <person name="Lanie J.A."/>
            <person name="Ng W.-L."/>
            <person name="Kazmierczak K.M."/>
            <person name="Andrzejewski T.M."/>
            <person name="Davidsen T.M."/>
            <person name="Wayne K.J."/>
            <person name="Tettelin H."/>
            <person name="Glass J.I."/>
            <person name="Rusch D."/>
            <person name="Podicherti R."/>
            <person name="Tsui H.-C.T."/>
            <person name="Winkler M.E."/>
        </authorList>
    </citation>
    <scope>NUCLEOTIDE SEQUENCE</scope>
</reference>
<dbReference type="InterPro" id="IPR036052">
    <property type="entry name" value="TrpB-like_PALP_sf"/>
</dbReference>
<dbReference type="InterPro" id="IPR001926">
    <property type="entry name" value="TrpB-like_PALP"/>
</dbReference>
<dbReference type="EMBL" id="UINC01007869">
    <property type="protein sequence ID" value="SVA35454.1"/>
    <property type="molecule type" value="Genomic_DNA"/>
</dbReference>
<dbReference type="GO" id="GO:0006534">
    <property type="term" value="P:cysteine metabolic process"/>
    <property type="evidence" value="ECO:0007669"/>
    <property type="project" value="UniProtKB-ARBA"/>
</dbReference>
<name>A0A381V5I0_9ZZZZ</name>
<evidence type="ECO:0000313" key="5">
    <source>
        <dbReference type="EMBL" id="SVA35454.1"/>
    </source>
</evidence>
<evidence type="ECO:0000259" key="4">
    <source>
        <dbReference type="Pfam" id="PF00291"/>
    </source>
</evidence>
<keyword evidence="3" id="KW-0663">Pyridoxal phosphate</keyword>
<dbReference type="GO" id="GO:0009069">
    <property type="term" value="P:serine family amino acid metabolic process"/>
    <property type="evidence" value="ECO:0007669"/>
    <property type="project" value="UniProtKB-ARBA"/>
</dbReference>
<protein>
    <recommendedName>
        <fullName evidence="4">Tryptophan synthase beta chain-like PALP domain-containing protein</fullName>
    </recommendedName>
</protein>
<dbReference type="GO" id="GO:0044272">
    <property type="term" value="P:sulfur compound biosynthetic process"/>
    <property type="evidence" value="ECO:0007669"/>
    <property type="project" value="UniProtKB-ARBA"/>
</dbReference>
<accession>A0A381V5I0</accession>
<dbReference type="SUPFAM" id="SSF53686">
    <property type="entry name" value="Tryptophan synthase beta subunit-like PLP-dependent enzymes"/>
    <property type="match status" value="1"/>
</dbReference>
<dbReference type="AlphaFoldDB" id="A0A381V5I0"/>
<dbReference type="CDD" id="cd01561">
    <property type="entry name" value="CBS_like"/>
    <property type="match status" value="1"/>
</dbReference>
<comment type="cofactor">
    <cofactor evidence="1">
        <name>pyridoxal 5'-phosphate</name>
        <dbReference type="ChEBI" id="CHEBI:597326"/>
    </cofactor>
</comment>
<dbReference type="InterPro" id="IPR050214">
    <property type="entry name" value="Cys_Synth/Cystath_Beta-Synth"/>
</dbReference>
<dbReference type="Pfam" id="PF00291">
    <property type="entry name" value="PALP"/>
    <property type="match status" value="1"/>
</dbReference>
<dbReference type="Gene3D" id="3.40.50.1100">
    <property type="match status" value="2"/>
</dbReference>
<organism evidence="5">
    <name type="scientific">marine metagenome</name>
    <dbReference type="NCBI Taxonomy" id="408172"/>
    <lineage>
        <taxon>unclassified sequences</taxon>
        <taxon>metagenomes</taxon>
        <taxon>ecological metagenomes</taxon>
    </lineage>
</organism>
<comment type="similarity">
    <text evidence="2">Belongs to the cysteine synthase/cystathionine beta-synthase family.</text>
</comment>
<sequence length="309" mass="34062">MPYAQEILDFIDIYPALKAIGNTPLVKLDIPIELGDIGEASIYAKYEHLNPGGSIKDRPVLRMLVKAIIEGKLTPDHTILDATSGNAGIAYAMIGAVLGYDVELVMPENASEERKKRLIAHGANLVFTDAQKGYDEALYEVKRRYESDPNKYFYCDQYSNFNNPLAHYETTAAELLEQAPFITHFVGGVGTGGTISGIGRRLKESNASIQVVCIDFDEWPGVEGLKPLSQGHIIPKTFDRSVVDRMLEIDVLEAYDVSRLMARKGIFTGQSSGAYLLGAKIVAEEAQSGHVVTIFNDIGERYFSTSMWS</sequence>
<dbReference type="FunFam" id="3.40.50.1100:FF:000003">
    <property type="entry name" value="Cystathionine beta-synthase"/>
    <property type="match status" value="1"/>
</dbReference>
<evidence type="ECO:0000256" key="3">
    <source>
        <dbReference type="ARBA" id="ARBA00022898"/>
    </source>
</evidence>
<proteinExistence type="inferred from homology"/>
<feature type="domain" description="Tryptophan synthase beta chain-like PALP" evidence="4">
    <location>
        <begin position="18"/>
        <end position="297"/>
    </location>
</feature>